<feature type="domain" description="Virulence-associated protein E-like" evidence="1">
    <location>
        <begin position="115"/>
        <end position="327"/>
    </location>
</feature>
<name>A0ABT3Y855_9FLAO</name>
<comment type="caution">
    <text evidence="2">The sequence shown here is derived from an EMBL/GenBank/DDBJ whole genome shotgun (WGS) entry which is preliminary data.</text>
</comment>
<reference evidence="2" key="1">
    <citation type="submission" date="2022-10" db="EMBL/GenBank/DDBJ databases">
        <title>Chryseobacterium sp. nov., a novel bacterial species.</title>
        <authorList>
            <person name="Cao Y."/>
        </authorList>
    </citation>
    <scope>NUCLEOTIDE SEQUENCE</scope>
    <source>
        <strain evidence="2">KC 927</strain>
    </source>
</reference>
<dbReference type="Pfam" id="PF05272">
    <property type="entry name" value="VapE-like_dom"/>
    <property type="match status" value="1"/>
</dbReference>
<gene>
    <name evidence="2" type="ORF">OEA66_18580</name>
</gene>
<dbReference type="EMBL" id="JAOVZV010000022">
    <property type="protein sequence ID" value="MCX8534356.1"/>
    <property type="molecule type" value="Genomic_DNA"/>
</dbReference>
<sequence length="407" mass="48067">MEVKYKYNNYLFLFPQYPDVFMEEKNTLYQNGTEGKTIFDRTLNYLNSKYSLRFNTISLEFEIKLIQDKKWTDLNLNSLYIELIQSGINIPINKLEILVRSHLIEQYNPISEYIESLEDWDGEDHIAKLCSYVKTNDDKKFLYHVEKWFTRAVFCALEKEKINKHCLVLANTIQNSGKSTFLRFFIPRKLTNYLSEDIGLDKDSRIKLCKNLIINLDELSVLAKADINSLKAMISKTHINERLPYARKAEYLERICSFVGSTNKTDFLTDESGSVRWIIFEVIEKINFNYSSEIDIDKVWAQAYFNAYKRENYNPELTLADISENEKRNERFTQMTLEQEMVSKFYEASDNLEEFKTATEVMIDLNSHGIRLNHLKIGRALSSFKFPRVKHPQRQIYGYLIRSKITN</sequence>
<dbReference type="InterPro" id="IPR007936">
    <property type="entry name" value="VapE-like_dom"/>
</dbReference>
<evidence type="ECO:0000313" key="3">
    <source>
        <dbReference type="Proteomes" id="UP001070176"/>
    </source>
</evidence>
<dbReference type="PANTHER" id="PTHR34985">
    <property type="entry name" value="SLR0554 PROTEIN"/>
    <property type="match status" value="1"/>
</dbReference>
<keyword evidence="3" id="KW-1185">Reference proteome</keyword>
<accession>A0ABT3Y855</accession>
<organism evidence="2 3">
    <name type="scientific">Chryseobacterium luquanense</name>
    <dbReference type="NCBI Taxonomy" id="2983766"/>
    <lineage>
        <taxon>Bacteria</taxon>
        <taxon>Pseudomonadati</taxon>
        <taxon>Bacteroidota</taxon>
        <taxon>Flavobacteriia</taxon>
        <taxon>Flavobacteriales</taxon>
        <taxon>Weeksellaceae</taxon>
        <taxon>Chryseobacterium group</taxon>
        <taxon>Chryseobacterium</taxon>
    </lineage>
</organism>
<proteinExistence type="predicted"/>
<evidence type="ECO:0000313" key="2">
    <source>
        <dbReference type="EMBL" id="MCX8534356.1"/>
    </source>
</evidence>
<dbReference type="PANTHER" id="PTHR34985:SF1">
    <property type="entry name" value="SLR0554 PROTEIN"/>
    <property type="match status" value="1"/>
</dbReference>
<evidence type="ECO:0000259" key="1">
    <source>
        <dbReference type="Pfam" id="PF05272"/>
    </source>
</evidence>
<dbReference type="Proteomes" id="UP001070176">
    <property type="component" value="Unassembled WGS sequence"/>
</dbReference>
<protein>
    <submittedName>
        <fullName evidence="2">Virulence-associated E family protein</fullName>
    </submittedName>
</protein>